<comment type="caution">
    <text evidence="2">The sequence shown here is derived from an EMBL/GenBank/DDBJ whole genome shotgun (WGS) entry which is preliminary data.</text>
</comment>
<accession>A0A4V1LRS7</accession>
<organism evidence="2 3">
    <name type="scientific">Halarcobacter ebronensis</name>
    <dbReference type="NCBI Taxonomy" id="1462615"/>
    <lineage>
        <taxon>Bacteria</taxon>
        <taxon>Pseudomonadati</taxon>
        <taxon>Campylobacterota</taxon>
        <taxon>Epsilonproteobacteria</taxon>
        <taxon>Campylobacterales</taxon>
        <taxon>Arcobacteraceae</taxon>
        <taxon>Halarcobacter</taxon>
    </lineage>
</organism>
<dbReference type="Pfam" id="PF12804">
    <property type="entry name" value="NTP_transf_3"/>
    <property type="match status" value="1"/>
</dbReference>
<evidence type="ECO:0000313" key="3">
    <source>
        <dbReference type="Proteomes" id="UP000290172"/>
    </source>
</evidence>
<dbReference type="GO" id="GO:0016779">
    <property type="term" value="F:nucleotidyltransferase activity"/>
    <property type="evidence" value="ECO:0007669"/>
    <property type="project" value="UniProtKB-ARBA"/>
</dbReference>
<dbReference type="SUPFAM" id="SSF53448">
    <property type="entry name" value="Nucleotide-diphospho-sugar transferases"/>
    <property type="match status" value="1"/>
</dbReference>
<name>A0A4V1LRS7_9BACT</name>
<dbReference type="AlphaFoldDB" id="A0A4V1LRS7"/>
<dbReference type="EMBL" id="PDKJ01000003">
    <property type="protein sequence ID" value="RXJ69238.1"/>
    <property type="molecule type" value="Genomic_DNA"/>
</dbReference>
<dbReference type="InterPro" id="IPR029044">
    <property type="entry name" value="Nucleotide-diphossugar_trans"/>
</dbReference>
<evidence type="ECO:0000259" key="1">
    <source>
        <dbReference type="Pfam" id="PF12804"/>
    </source>
</evidence>
<dbReference type="RefSeq" id="WP_128979435.1">
    <property type="nucleotide sequence ID" value="NZ_PDKJ01000003.1"/>
</dbReference>
<reference evidence="2 3" key="1">
    <citation type="submission" date="2017-10" db="EMBL/GenBank/DDBJ databases">
        <title>Genomics of the genus Arcobacter.</title>
        <authorList>
            <person name="Perez-Cataluna A."/>
            <person name="Figueras M.J."/>
        </authorList>
    </citation>
    <scope>NUCLEOTIDE SEQUENCE [LARGE SCALE GENOMIC DNA]</scope>
    <source>
        <strain evidence="2 3">CECT 8993</strain>
    </source>
</reference>
<dbReference type="PANTHER" id="PTHR43777:SF1">
    <property type="entry name" value="MOLYBDENUM COFACTOR CYTIDYLYLTRANSFERASE"/>
    <property type="match status" value="1"/>
</dbReference>
<dbReference type="Proteomes" id="UP000290172">
    <property type="component" value="Unassembled WGS sequence"/>
</dbReference>
<dbReference type="InterPro" id="IPR025877">
    <property type="entry name" value="MobA-like_NTP_Trfase"/>
</dbReference>
<gene>
    <name evidence="2" type="ORF">CRV08_04305</name>
</gene>
<evidence type="ECO:0000313" key="2">
    <source>
        <dbReference type="EMBL" id="RXJ69238.1"/>
    </source>
</evidence>
<dbReference type="CDD" id="cd04182">
    <property type="entry name" value="GT_2_like_f"/>
    <property type="match status" value="1"/>
</dbReference>
<feature type="domain" description="MobA-like NTP transferase" evidence="1">
    <location>
        <begin position="9"/>
        <end position="166"/>
    </location>
</feature>
<sequence>MEKYKSLAVLILAAGSSNRLGEPKQLLKYEGSSLLELSVKNALNLTKNVFVVLGHKEKECKEEIKKYSVNTVFNRNHELGMGTSISFGIKYTKYFDNTLIMLCDQPFIPLEHFKALIKKADNKNIICSLYEHNSKKSVPAIFPKNYYEKLEKLDKDFGAKFLLKENKTIDVKLKERFTIDIDTKEDANKFLNL</sequence>
<dbReference type="PANTHER" id="PTHR43777">
    <property type="entry name" value="MOLYBDENUM COFACTOR CYTIDYLYLTRANSFERASE"/>
    <property type="match status" value="1"/>
</dbReference>
<dbReference type="Gene3D" id="3.90.550.10">
    <property type="entry name" value="Spore Coat Polysaccharide Biosynthesis Protein SpsA, Chain A"/>
    <property type="match status" value="1"/>
</dbReference>
<proteinExistence type="predicted"/>
<protein>
    <submittedName>
        <fullName evidence="2">4-diphosphocytidyl-2C-methyl-D-erythritol synthase</fullName>
    </submittedName>
</protein>